<sequence length="153" mass="16480">MKKILGAILIGSVVLAVAASIIVRTFEDRLTKELVAQVSRLAIPAGWNQQADTVRREQFLCVSTNPCPSISWRWEAEAGEVVTAEDLVQIAPAADVTLTVDRLCEQPANNGGRAIMCIGRGVEDGYEYQLTLSRAAPGEPLQVSLYVSPVSTP</sequence>
<organism evidence="1 2">
    <name type="scientific">Cryobacterium breve</name>
    <dbReference type="NCBI Taxonomy" id="1259258"/>
    <lineage>
        <taxon>Bacteria</taxon>
        <taxon>Bacillati</taxon>
        <taxon>Actinomycetota</taxon>
        <taxon>Actinomycetes</taxon>
        <taxon>Micrococcales</taxon>
        <taxon>Microbacteriaceae</taxon>
        <taxon>Cryobacterium</taxon>
    </lineage>
</organism>
<evidence type="ECO:0000313" key="2">
    <source>
        <dbReference type="Proteomes" id="UP000298355"/>
    </source>
</evidence>
<protein>
    <submittedName>
        <fullName evidence="1">Uncharacterized protein</fullName>
    </submittedName>
</protein>
<keyword evidence="2" id="KW-1185">Reference proteome</keyword>
<gene>
    <name evidence="1" type="ORF">E3O65_07605</name>
</gene>
<name>A0ABY2J0R8_9MICO</name>
<evidence type="ECO:0000313" key="1">
    <source>
        <dbReference type="EMBL" id="TFC98545.1"/>
    </source>
</evidence>
<reference evidence="1 2" key="1">
    <citation type="submission" date="2019-03" db="EMBL/GenBank/DDBJ databases">
        <title>Genomics of glacier-inhabiting Cryobacterium strains.</title>
        <authorList>
            <person name="Liu Q."/>
            <person name="Xin Y.-H."/>
        </authorList>
    </citation>
    <scope>NUCLEOTIDE SEQUENCE [LARGE SCALE GENOMIC DNA]</scope>
    <source>
        <strain evidence="1 2">TMT4-23</strain>
    </source>
</reference>
<dbReference type="EMBL" id="SOGJ01000020">
    <property type="protein sequence ID" value="TFC98545.1"/>
    <property type="molecule type" value="Genomic_DNA"/>
</dbReference>
<dbReference type="Proteomes" id="UP000298355">
    <property type="component" value="Unassembled WGS sequence"/>
</dbReference>
<dbReference type="RefSeq" id="WP_134363147.1">
    <property type="nucleotide sequence ID" value="NZ_SOGJ01000020.1"/>
</dbReference>
<comment type="caution">
    <text evidence="1">The sequence shown here is derived from an EMBL/GenBank/DDBJ whole genome shotgun (WGS) entry which is preliminary data.</text>
</comment>
<proteinExistence type="predicted"/>
<accession>A0ABY2J0R8</accession>